<dbReference type="AlphaFoldDB" id="A0A4R7ZBA1"/>
<accession>A0A4R7ZBA1</accession>
<keyword evidence="2" id="KW-0131">Cell cycle</keyword>
<dbReference type="EMBL" id="SODD01000032">
    <property type="protein sequence ID" value="TDW14749.1"/>
    <property type="molecule type" value="Genomic_DNA"/>
</dbReference>
<dbReference type="RefSeq" id="WP_134170390.1">
    <property type="nucleotide sequence ID" value="NZ_SODD01000032.1"/>
</dbReference>
<sequence>MKIVKKNRRIRIEGIVSLVFVLSLLMYFASVTLLHSYNVVLSSQETQLEHEIGKTKNDVLNLELEVKKLANRDRIIEIAEKHELRQNESQIVSVVTGENE</sequence>
<feature type="transmembrane region" description="Helical" evidence="1">
    <location>
        <begin position="12"/>
        <end position="34"/>
    </location>
</feature>
<evidence type="ECO:0000256" key="1">
    <source>
        <dbReference type="SAM" id="Phobius"/>
    </source>
</evidence>
<organism evidence="2 3">
    <name type="scientific">Breznakia blatticola</name>
    <dbReference type="NCBI Taxonomy" id="1754012"/>
    <lineage>
        <taxon>Bacteria</taxon>
        <taxon>Bacillati</taxon>
        <taxon>Bacillota</taxon>
        <taxon>Erysipelotrichia</taxon>
        <taxon>Erysipelotrichales</taxon>
        <taxon>Erysipelotrichaceae</taxon>
        <taxon>Breznakia</taxon>
    </lineage>
</organism>
<keyword evidence="2" id="KW-0132">Cell division</keyword>
<evidence type="ECO:0000313" key="2">
    <source>
        <dbReference type="EMBL" id="TDW14749.1"/>
    </source>
</evidence>
<dbReference type="OrthoDB" id="9840480at2"/>
<name>A0A4R7ZBA1_9FIRM</name>
<keyword evidence="1" id="KW-0472">Membrane</keyword>
<proteinExistence type="predicted"/>
<dbReference type="GO" id="GO:0051301">
    <property type="term" value="P:cell division"/>
    <property type="evidence" value="ECO:0007669"/>
    <property type="project" value="UniProtKB-KW"/>
</dbReference>
<comment type="caution">
    <text evidence="2">The sequence shown here is derived from an EMBL/GenBank/DDBJ whole genome shotgun (WGS) entry which is preliminary data.</text>
</comment>
<evidence type="ECO:0000313" key="3">
    <source>
        <dbReference type="Proteomes" id="UP000294743"/>
    </source>
</evidence>
<protein>
    <submittedName>
        <fullName evidence="2">Cell division protein FtsL</fullName>
    </submittedName>
</protein>
<reference evidence="2 3" key="1">
    <citation type="submission" date="2019-03" db="EMBL/GenBank/DDBJ databases">
        <title>Genomic Encyclopedia of Type Strains, Phase IV (KMG-IV): sequencing the most valuable type-strain genomes for metagenomic binning, comparative biology and taxonomic classification.</title>
        <authorList>
            <person name="Goeker M."/>
        </authorList>
    </citation>
    <scope>NUCLEOTIDE SEQUENCE [LARGE SCALE GENOMIC DNA]</scope>
    <source>
        <strain evidence="2 3">DSM 28867</strain>
    </source>
</reference>
<keyword evidence="1" id="KW-0812">Transmembrane</keyword>
<dbReference type="Proteomes" id="UP000294743">
    <property type="component" value="Unassembled WGS sequence"/>
</dbReference>
<keyword evidence="1" id="KW-1133">Transmembrane helix</keyword>
<keyword evidence="3" id="KW-1185">Reference proteome</keyword>
<gene>
    <name evidence="2" type="ORF">EDD63_1325</name>
</gene>